<dbReference type="Pfam" id="PF00480">
    <property type="entry name" value="ROK"/>
    <property type="match status" value="2"/>
</dbReference>
<dbReference type="PANTHER" id="PTHR18964">
    <property type="entry name" value="ROK (REPRESSOR, ORF, KINASE) FAMILY"/>
    <property type="match status" value="1"/>
</dbReference>
<evidence type="ECO:0008006" key="4">
    <source>
        <dbReference type="Google" id="ProtNLM"/>
    </source>
</evidence>
<protein>
    <recommendedName>
        <fullName evidence="4">ROK family protein</fullName>
    </recommendedName>
</protein>
<dbReference type="SUPFAM" id="SSF53067">
    <property type="entry name" value="Actin-like ATPase domain"/>
    <property type="match status" value="1"/>
</dbReference>
<sequence>MTLLALDIGGSAVKYGLWHQEELQQTGEFTTPKTRQAFYDKIIELKSETYRTYDINGIALSCPGDTDEETGFVNGFSFVPFLHLGEFQQEFSKTVDLPVRMINDANSATLAELTYGIGKDVKDGLFVIIGTGIGIGMVADHQLVTTTSDKINDFEKLIADSIKVFNNSKVSLVKIARRVSLKKLKLPSTFNGKDIFELADQGDDLAQKELEQMYVALSHVLISLNAAFKPEMIGFGGGISNNPALIPNLEQHMTEMISENPPFLTILNSLFAVELTDFPLPVLKTCHFKSEANLIGAVIHYQNNCKD</sequence>
<dbReference type="InterPro" id="IPR043129">
    <property type="entry name" value="ATPase_NBD"/>
</dbReference>
<dbReference type="OrthoDB" id="9795247at2"/>
<comment type="similarity">
    <text evidence="1">Belongs to the ROK (NagC/XylR) family.</text>
</comment>
<dbReference type="EMBL" id="NGJU01000002">
    <property type="protein sequence ID" value="RST97427.1"/>
    <property type="molecule type" value="Genomic_DNA"/>
</dbReference>
<evidence type="ECO:0000313" key="2">
    <source>
        <dbReference type="EMBL" id="RST97427.1"/>
    </source>
</evidence>
<keyword evidence="3" id="KW-1185">Reference proteome</keyword>
<name>A0A429ZUS4_9ENTE</name>
<comment type="caution">
    <text evidence="2">The sequence shown here is derived from an EMBL/GenBank/DDBJ whole genome shotgun (WGS) entry which is preliminary data.</text>
</comment>
<dbReference type="PANTHER" id="PTHR18964:SF170">
    <property type="entry name" value="SUGAR KINASE"/>
    <property type="match status" value="1"/>
</dbReference>
<organism evidence="2 3">
    <name type="scientific">Vagococcus salmoninarum</name>
    <dbReference type="NCBI Taxonomy" id="2739"/>
    <lineage>
        <taxon>Bacteria</taxon>
        <taxon>Bacillati</taxon>
        <taxon>Bacillota</taxon>
        <taxon>Bacilli</taxon>
        <taxon>Lactobacillales</taxon>
        <taxon>Enterococcaceae</taxon>
        <taxon>Vagococcus</taxon>
    </lineage>
</organism>
<evidence type="ECO:0000256" key="1">
    <source>
        <dbReference type="ARBA" id="ARBA00006479"/>
    </source>
</evidence>
<dbReference type="GeneID" id="98567090"/>
<dbReference type="RefSeq" id="WP_126778173.1">
    <property type="nucleotide sequence ID" value="NZ_NGJU01000002.1"/>
</dbReference>
<accession>A0A429ZUS4</accession>
<dbReference type="AlphaFoldDB" id="A0A429ZUS4"/>
<gene>
    <name evidence="2" type="ORF">CBF35_01810</name>
</gene>
<evidence type="ECO:0000313" key="3">
    <source>
        <dbReference type="Proteomes" id="UP000287239"/>
    </source>
</evidence>
<reference evidence="2 3" key="1">
    <citation type="submission" date="2017-05" db="EMBL/GenBank/DDBJ databases">
        <title>Vagococcus spp. assemblies.</title>
        <authorList>
            <person name="Gulvik C.A."/>
        </authorList>
    </citation>
    <scope>NUCLEOTIDE SEQUENCE [LARGE SCALE GENOMIC DNA]</scope>
    <source>
        <strain evidence="2 3">NCFB 2777</strain>
    </source>
</reference>
<dbReference type="Gene3D" id="3.30.420.40">
    <property type="match status" value="2"/>
</dbReference>
<dbReference type="InterPro" id="IPR000600">
    <property type="entry name" value="ROK"/>
</dbReference>
<proteinExistence type="inferred from homology"/>
<dbReference type="Proteomes" id="UP000287239">
    <property type="component" value="Unassembled WGS sequence"/>
</dbReference>